<dbReference type="PROSITE" id="PS50065">
    <property type="entry name" value="HMG_COA_REDUCTASE_4"/>
    <property type="match status" value="1"/>
</dbReference>
<comment type="similarity">
    <text evidence="2 9">Belongs to the HMG-CoA reductase family.</text>
</comment>
<evidence type="ECO:0000256" key="6">
    <source>
        <dbReference type="ARBA" id="ARBA00022989"/>
    </source>
</evidence>
<keyword evidence="5 9" id="KW-0521">NADP</keyword>
<evidence type="ECO:0000313" key="12">
    <source>
        <dbReference type="EMBL" id="EPX73689.1"/>
    </source>
</evidence>
<feature type="transmembrane region" description="Helical" evidence="9">
    <location>
        <begin position="207"/>
        <end position="226"/>
    </location>
</feature>
<proteinExistence type="inferred from homology"/>
<dbReference type="GO" id="GO:0006696">
    <property type="term" value="P:ergosterol biosynthetic process"/>
    <property type="evidence" value="ECO:0007669"/>
    <property type="project" value="TreeGrafter"/>
</dbReference>
<organism evidence="12 13">
    <name type="scientific">Schizosaccharomyces octosporus (strain yFS286)</name>
    <name type="common">Fission yeast</name>
    <name type="synonym">Octosporomyces octosporus</name>
    <dbReference type="NCBI Taxonomy" id="483514"/>
    <lineage>
        <taxon>Eukaryota</taxon>
        <taxon>Fungi</taxon>
        <taxon>Dikarya</taxon>
        <taxon>Ascomycota</taxon>
        <taxon>Taphrinomycotina</taxon>
        <taxon>Schizosaccharomycetes</taxon>
        <taxon>Schizosaccharomycetales</taxon>
        <taxon>Schizosaccharomycetaceae</taxon>
        <taxon>Schizosaccharomyces</taxon>
    </lineage>
</organism>
<dbReference type="PANTHER" id="PTHR10572">
    <property type="entry name" value="3-HYDROXY-3-METHYLGLUTARYL-COENZYME A REDUCTASE"/>
    <property type="match status" value="1"/>
</dbReference>
<comment type="pathway">
    <text evidence="9">Metabolic intermediate biosynthesis; (R)-mevalonate biosynthesis; (R)-mevalonate from acetyl-CoA: step 3/3.</text>
</comment>
<dbReference type="NCBIfam" id="TIGR00533">
    <property type="entry name" value="HMG_CoA_R_NADP"/>
    <property type="match status" value="1"/>
</dbReference>
<dbReference type="eggNOG" id="KOG2480">
    <property type="taxonomic scope" value="Eukaryota"/>
</dbReference>
<evidence type="ECO:0000256" key="3">
    <source>
        <dbReference type="ARBA" id="ARBA00022692"/>
    </source>
</evidence>
<dbReference type="UniPathway" id="UPA00058">
    <property type="reaction ID" value="UER00103"/>
</dbReference>
<comment type="catalytic activity">
    <reaction evidence="9">
        <text>(R)-mevalonate + 2 NADP(+) + CoA = (3S)-3-hydroxy-3-methylglutaryl-CoA + 2 NADPH + 2 H(+)</text>
        <dbReference type="Rhea" id="RHEA:15989"/>
        <dbReference type="ChEBI" id="CHEBI:15378"/>
        <dbReference type="ChEBI" id="CHEBI:36464"/>
        <dbReference type="ChEBI" id="CHEBI:43074"/>
        <dbReference type="ChEBI" id="CHEBI:57287"/>
        <dbReference type="ChEBI" id="CHEBI:57783"/>
        <dbReference type="ChEBI" id="CHEBI:58349"/>
        <dbReference type="EC" id="1.1.1.34"/>
    </reaction>
</comment>
<dbReference type="InterPro" id="IPR004554">
    <property type="entry name" value="HMG_CoA_Rdtase_eu_arc"/>
</dbReference>
<dbReference type="InterPro" id="IPR053958">
    <property type="entry name" value="HMGCR/SNAP/NPC1-like_SSD"/>
</dbReference>
<keyword evidence="6 9" id="KW-1133">Transmembrane helix</keyword>
<feature type="transmembrane region" description="Helical" evidence="9">
    <location>
        <begin position="323"/>
        <end position="340"/>
    </location>
</feature>
<dbReference type="RefSeq" id="XP_013016851.1">
    <property type="nucleotide sequence ID" value="XM_013161397.1"/>
</dbReference>
<keyword evidence="7 9" id="KW-0560">Oxidoreductase</keyword>
<dbReference type="InterPro" id="IPR000731">
    <property type="entry name" value="SSD"/>
</dbReference>
<gene>
    <name evidence="12" type="ORF">SOCG_02907</name>
</gene>
<evidence type="ECO:0000256" key="7">
    <source>
        <dbReference type="ARBA" id="ARBA00023002"/>
    </source>
</evidence>
<dbReference type="VEuPathDB" id="FungiDB:SOCG_02907"/>
<dbReference type="GO" id="GO:0015936">
    <property type="term" value="P:coenzyme A metabolic process"/>
    <property type="evidence" value="ECO:0007669"/>
    <property type="project" value="InterPro"/>
</dbReference>
<dbReference type="SUPFAM" id="SSF55035">
    <property type="entry name" value="NAD-binding domain of HMG-CoA reductase"/>
    <property type="match status" value="1"/>
</dbReference>
<dbReference type="CDD" id="cd00643">
    <property type="entry name" value="HMG-CoA_reductase_classI"/>
    <property type="match status" value="1"/>
</dbReference>
<keyword evidence="3 9" id="KW-0812">Transmembrane</keyword>
<dbReference type="HOGENOM" id="CLU_001734_0_0_1"/>
<dbReference type="InterPro" id="IPR023074">
    <property type="entry name" value="HMG_CoA_Rdtase_cat_sf"/>
</dbReference>
<dbReference type="Gene3D" id="3.30.70.420">
    <property type="entry name" value="Hydroxymethylglutaryl-CoA reductase, class I/II, NAD/NADP-binding domain"/>
    <property type="match status" value="1"/>
</dbReference>
<dbReference type="FunFam" id="3.90.770.10:FF:000001">
    <property type="entry name" value="3-hydroxy-3-methylglutaryl coenzyme A reductase"/>
    <property type="match status" value="1"/>
</dbReference>
<dbReference type="GO" id="GO:0005789">
    <property type="term" value="C:endoplasmic reticulum membrane"/>
    <property type="evidence" value="ECO:0007669"/>
    <property type="project" value="UniProtKB-SubCell"/>
</dbReference>
<protein>
    <recommendedName>
        <fullName evidence="9">3-hydroxy-3-methylglutaryl coenzyme A reductase</fullName>
        <shortName evidence="9">HMG-CoA reductase</shortName>
        <ecNumber evidence="9">1.1.1.34</ecNumber>
    </recommendedName>
</protein>
<dbReference type="EMBL" id="KE503206">
    <property type="protein sequence ID" value="EPX73689.1"/>
    <property type="molecule type" value="Genomic_DNA"/>
</dbReference>
<feature type="transmembrane region" description="Helical" evidence="9">
    <location>
        <begin position="424"/>
        <end position="443"/>
    </location>
</feature>
<evidence type="ECO:0000256" key="10">
    <source>
        <dbReference type="SAM" id="MobiDB-lite"/>
    </source>
</evidence>
<name>S9RI58_SCHOY</name>
<dbReference type="InterPro" id="IPR023282">
    <property type="entry name" value="HMG_CoA_Rdtase_N"/>
</dbReference>
<evidence type="ECO:0000256" key="1">
    <source>
        <dbReference type="ARBA" id="ARBA00004477"/>
    </source>
</evidence>
<dbReference type="EC" id="1.1.1.34" evidence="9"/>
<dbReference type="Pfam" id="PF12349">
    <property type="entry name" value="Sterol-sensing"/>
    <property type="match status" value="1"/>
</dbReference>
<dbReference type="AlphaFoldDB" id="S9RI58"/>
<dbReference type="PRINTS" id="PR00071">
    <property type="entry name" value="HMGCOARDTASE"/>
</dbReference>
<dbReference type="OMA" id="AGPMMID"/>
<feature type="region of interest" description="Disordered" evidence="10">
    <location>
        <begin position="1030"/>
        <end position="1055"/>
    </location>
</feature>
<dbReference type="PROSITE" id="PS50156">
    <property type="entry name" value="SSD"/>
    <property type="match status" value="1"/>
</dbReference>
<dbReference type="OrthoDB" id="310654at2759"/>
<keyword evidence="8 9" id="KW-0472">Membrane</keyword>
<dbReference type="GO" id="GO:0004420">
    <property type="term" value="F:hydroxymethylglutaryl-CoA reductase (NADPH) activity"/>
    <property type="evidence" value="ECO:0007669"/>
    <property type="project" value="UniProtKB-EC"/>
</dbReference>
<feature type="transmembrane region" description="Helical" evidence="9">
    <location>
        <begin position="346"/>
        <end position="367"/>
    </location>
</feature>
<dbReference type="Pfam" id="PF00368">
    <property type="entry name" value="HMG-CoA_red"/>
    <property type="match status" value="1"/>
</dbReference>
<dbReference type="Gene3D" id="1.10.3270.10">
    <property type="entry name" value="HMGR, N-terminal domain"/>
    <property type="match status" value="1"/>
</dbReference>
<evidence type="ECO:0000256" key="5">
    <source>
        <dbReference type="ARBA" id="ARBA00022857"/>
    </source>
</evidence>
<feature type="transmembrane region" description="Helical" evidence="9">
    <location>
        <begin position="537"/>
        <end position="558"/>
    </location>
</feature>
<dbReference type="InterPro" id="IPR009029">
    <property type="entry name" value="HMG_CoA_Rdtase_sub-bd_dom_sf"/>
</dbReference>
<dbReference type="FunFam" id="1.10.3270.10:FF:000001">
    <property type="entry name" value="3-hydroxy-3-methylglutaryl coenzyme A reductase"/>
    <property type="match status" value="1"/>
</dbReference>
<dbReference type="FunFam" id="3.30.70.420:FF:000001">
    <property type="entry name" value="3-hydroxy-3-methylglutaryl coenzyme A reductase"/>
    <property type="match status" value="1"/>
</dbReference>
<dbReference type="SUPFAM" id="SSF56542">
    <property type="entry name" value="Substrate-binding domain of HMG-CoA reductase"/>
    <property type="match status" value="1"/>
</dbReference>
<dbReference type="Proteomes" id="UP000016088">
    <property type="component" value="Unassembled WGS sequence"/>
</dbReference>
<dbReference type="InterPro" id="IPR023076">
    <property type="entry name" value="HMG_CoA_Rdtase_CS"/>
</dbReference>
<feature type="transmembrane region" description="Helical" evidence="9">
    <location>
        <begin position="9"/>
        <end position="28"/>
    </location>
</feature>
<dbReference type="GeneID" id="25031881"/>
<reference evidence="12 13" key="1">
    <citation type="journal article" date="2011" name="Science">
        <title>Comparative functional genomics of the fission yeasts.</title>
        <authorList>
            <person name="Rhind N."/>
            <person name="Chen Z."/>
            <person name="Yassour M."/>
            <person name="Thompson D.A."/>
            <person name="Haas B.J."/>
            <person name="Habib N."/>
            <person name="Wapinski I."/>
            <person name="Roy S."/>
            <person name="Lin M.F."/>
            <person name="Heiman D.I."/>
            <person name="Young S.K."/>
            <person name="Furuya K."/>
            <person name="Guo Y."/>
            <person name="Pidoux A."/>
            <person name="Chen H.M."/>
            <person name="Robbertse B."/>
            <person name="Goldberg J.M."/>
            <person name="Aoki K."/>
            <person name="Bayne E.H."/>
            <person name="Berlin A.M."/>
            <person name="Desjardins C.A."/>
            <person name="Dobbs E."/>
            <person name="Dukaj L."/>
            <person name="Fan L."/>
            <person name="FitzGerald M.G."/>
            <person name="French C."/>
            <person name="Gujja S."/>
            <person name="Hansen K."/>
            <person name="Keifenheim D."/>
            <person name="Levin J.Z."/>
            <person name="Mosher R.A."/>
            <person name="Mueller C.A."/>
            <person name="Pfiffner J."/>
            <person name="Priest M."/>
            <person name="Russ C."/>
            <person name="Smialowska A."/>
            <person name="Swoboda P."/>
            <person name="Sykes S.M."/>
            <person name="Vaughn M."/>
            <person name="Vengrova S."/>
            <person name="Yoder R."/>
            <person name="Zeng Q."/>
            <person name="Allshire R."/>
            <person name="Baulcombe D."/>
            <person name="Birren B.W."/>
            <person name="Brown W."/>
            <person name="Ekwall K."/>
            <person name="Kellis M."/>
            <person name="Leatherwood J."/>
            <person name="Levin H."/>
            <person name="Margalit H."/>
            <person name="Martienssen R."/>
            <person name="Nieduszynski C.A."/>
            <person name="Spatafora J.W."/>
            <person name="Friedman N."/>
            <person name="Dalgaard J.Z."/>
            <person name="Baumann P."/>
            <person name="Niki H."/>
            <person name="Regev A."/>
            <person name="Nusbaum C."/>
        </authorList>
    </citation>
    <scope>NUCLEOTIDE SEQUENCE [LARGE SCALE GENOMIC DNA]</scope>
    <source>
        <strain evidence="13">yFS286</strain>
    </source>
</reference>
<keyword evidence="4 9" id="KW-0256">Endoplasmic reticulum</keyword>
<evidence type="ECO:0000256" key="2">
    <source>
        <dbReference type="ARBA" id="ARBA00007661"/>
    </source>
</evidence>
<feature type="transmembrane region" description="Helical" evidence="9">
    <location>
        <begin position="235"/>
        <end position="256"/>
    </location>
</feature>
<evidence type="ECO:0000256" key="4">
    <source>
        <dbReference type="ARBA" id="ARBA00022824"/>
    </source>
</evidence>
<evidence type="ECO:0000259" key="11">
    <source>
        <dbReference type="PROSITE" id="PS50156"/>
    </source>
</evidence>
<dbReference type="InterPro" id="IPR002202">
    <property type="entry name" value="HMG_CoA_Rdtase"/>
</dbReference>
<comment type="subcellular location">
    <subcellularLocation>
        <location evidence="1 9">Endoplasmic reticulum membrane</location>
        <topology evidence="1 9">Multi-pass membrane protein</topology>
    </subcellularLocation>
</comment>
<dbReference type="GO" id="GO:0005778">
    <property type="term" value="C:peroxisomal membrane"/>
    <property type="evidence" value="ECO:0007669"/>
    <property type="project" value="TreeGrafter"/>
</dbReference>
<evidence type="ECO:0000313" key="13">
    <source>
        <dbReference type="Proteomes" id="UP000016088"/>
    </source>
</evidence>
<dbReference type="InterPro" id="IPR009023">
    <property type="entry name" value="HMG_CoA_Rdtase_NAD(P)-bd_sf"/>
</dbReference>
<dbReference type="PANTHER" id="PTHR10572:SF24">
    <property type="entry name" value="3-HYDROXY-3-METHYLGLUTARYL-COENZYME A REDUCTASE"/>
    <property type="match status" value="1"/>
</dbReference>
<feature type="domain" description="SSD" evidence="11">
    <location>
        <begin position="206"/>
        <end position="367"/>
    </location>
</feature>
<sequence length="1055" mass="115013">MIYRIAARYPIQVIAVVCILVSMAYYSFLETLTQEDFPVLLRALKRSGILDGGLVSDPSGIVLKLSRTETPSGVASAWEPIPSGQSQDIQAVDFDITQWYHPTSVNVNVAQLAEPYLHDCLLIDSPSGACKTFSKEVGNWTVSSIAIPANLANPPIDYFLDGSSTVVQRVLPAIREHGISWSWLLQLIARTWMNTLKITGQASKMELLIVGTAYACMFISIISVYIKMRRLGSRFWLFFSVCMSTLFSVQFAMSLIRFSGVRISLVSLIESMPFLLNVVALDKSVNLTRAVMSRCASSDSRSATHEDVAEACRDAAPPILRHFSFGIVVLAIFSYCNFGLKQFFLFAAVMVYDLVLLFTFFVSILTLNLEMCRYNANENVRRVLMEEGLSESAARQVAENNQFAAETNKKGSFQPFRWVYEPRFLFVIAFVVFNLFELCSIPFKHYAVTSAAAARLIPLVRSEYPETNTQGLLDDHVFDEILSYLFNFTHNKDTISVRILPSVFYGTDLPQSSVITTIHSFIHNWTKSISGSFLSKWVIFGLSISIGANIFLLNAARLNSMKNDSDKKVVEKVVEVVKYLPESENPASETAVEKNVSTIVRPLEECISLYSDGQVSSLNDEEVIQLVVARKIPLYALERVLKDALRAVVIRRAAVSRSSRTQTLEASNCPVYHYDYSRVLNACCENVIGYIPLPLGVAGPVIIDGKPYYVPMATTEGALVASTMRGCKAINAGGGAVTVLTRDEMSRGPCISFPNLTRAGRAKLWLDSPEGTEVITKAFNSTSRFARLQRIKTALAGTRLFIRFCTSTGDAMGMNMISKGVEHALTVMSSEAGFEDMSVISLSGNYCTDKKPAAINWIDGRGKSVIAEAIIPGEAVKSILKTTVDDLVKLNVDKNLIGSAMAGSVGGFNAHAGNIVTAIFLATGQDPAQNIESSNCITLMDNVDGNLQLSVSMPSIEVGTIGGGTVLEPQQAMLDLLGVKGAHLTSPGDNARQLAKVIAAGVMAGELSLCSALATGHLVKSHIGLNRSALNTPADSKTPQSSSAPNQTVPHLSIR</sequence>
<evidence type="ECO:0000256" key="8">
    <source>
        <dbReference type="ARBA" id="ARBA00023136"/>
    </source>
</evidence>
<dbReference type="PROSITE" id="PS00318">
    <property type="entry name" value="HMG_COA_REDUCTASE_2"/>
    <property type="match status" value="1"/>
</dbReference>
<evidence type="ECO:0000256" key="9">
    <source>
        <dbReference type="RuleBase" id="RU361219"/>
    </source>
</evidence>
<keyword evidence="13" id="KW-1185">Reference proteome</keyword>
<dbReference type="PROSITE" id="PS00066">
    <property type="entry name" value="HMG_COA_REDUCTASE_1"/>
    <property type="match status" value="1"/>
</dbReference>
<dbReference type="Gene3D" id="3.90.770.10">
    <property type="entry name" value="3-hydroxy-3-methylglutaryl-coenzyme A Reductase, Chain A, domain 2"/>
    <property type="match status" value="1"/>
</dbReference>
<accession>S9RI58</accession>
<dbReference type="GO" id="GO:0005635">
    <property type="term" value="C:nuclear envelope"/>
    <property type="evidence" value="ECO:0007669"/>
    <property type="project" value="EnsemblFungi"/>
</dbReference>
<dbReference type="GO" id="GO:0019287">
    <property type="term" value="P:isopentenyl diphosphate biosynthetic process, mevalonate pathway"/>
    <property type="evidence" value="ECO:0007669"/>
    <property type="project" value="EnsemblFungi"/>
</dbReference>